<accession>A0ABT7G6V9</accession>
<dbReference type="EMBL" id="JARTOI010000001">
    <property type="protein sequence ID" value="MDK5169051.1"/>
    <property type="molecule type" value="Genomic_DNA"/>
</dbReference>
<proteinExistence type="predicted"/>
<feature type="chain" id="PRO_5045761828" evidence="1">
    <location>
        <begin position="24"/>
        <end position="222"/>
    </location>
</feature>
<dbReference type="Proteomes" id="UP001174748">
    <property type="component" value="Unassembled WGS sequence"/>
</dbReference>
<reference evidence="2" key="1">
    <citation type="submission" date="2023-01" db="EMBL/GenBank/DDBJ databases">
        <title>Genomic dissection of endemic carbapenem resistance: metallo-beta-lactamase gene dissemination through clonal, plasmid and integron transfer pathways.</title>
        <authorList>
            <person name="Macesic N."/>
        </authorList>
    </citation>
    <scope>NUCLEOTIDE SEQUENCE</scope>
    <source>
        <strain evidence="2">CPO382</strain>
    </source>
</reference>
<feature type="signal peptide" evidence="1">
    <location>
        <begin position="1"/>
        <end position="23"/>
    </location>
</feature>
<evidence type="ECO:0000313" key="3">
    <source>
        <dbReference type="Proteomes" id="UP001174748"/>
    </source>
</evidence>
<evidence type="ECO:0000256" key="1">
    <source>
        <dbReference type="SAM" id="SignalP"/>
    </source>
</evidence>
<evidence type="ECO:0000313" key="2">
    <source>
        <dbReference type="EMBL" id="MDK5169051.1"/>
    </source>
</evidence>
<gene>
    <name evidence="2" type="ORF">P9921_00910</name>
</gene>
<keyword evidence="3" id="KW-1185">Reference proteome</keyword>
<keyword evidence="1" id="KW-0732">Signal</keyword>
<dbReference type="RefSeq" id="WP_285097982.1">
    <property type="nucleotide sequence ID" value="NZ_JARTOI010000001.1"/>
</dbReference>
<comment type="caution">
    <text evidence="2">The sequence shown here is derived from an EMBL/GenBank/DDBJ whole genome shotgun (WGS) entry which is preliminary data.</text>
</comment>
<sequence>MKKIFIYAMLLFSTIGVKNFAQAQSMNCDSSCLGSMASTMPAQINGIQKAQTVYGSNTVSMAPTTSTQAVKYTYAQCPAGFTYQGSTLYPTSQIVTITYWQNGQATGTKDMPPQDLDNDCTATEYQTLQCPVGQTGSILQSRLVATDNSGYTYGAWTTTSNSCVSSGGTWTWLGWQYGRGNPSPYPQCNLYTTGRGKACSPSGTSCAYPDDLTSKVGTYTCQ</sequence>
<protein>
    <submittedName>
        <fullName evidence="2">Uncharacterized protein</fullName>
    </submittedName>
</protein>
<organism evidence="2 3">
    <name type="scientific">Serratia nevei</name>
    <dbReference type="NCBI Taxonomy" id="2703794"/>
    <lineage>
        <taxon>Bacteria</taxon>
        <taxon>Pseudomonadati</taxon>
        <taxon>Pseudomonadota</taxon>
        <taxon>Gammaproteobacteria</taxon>
        <taxon>Enterobacterales</taxon>
        <taxon>Yersiniaceae</taxon>
        <taxon>Serratia</taxon>
    </lineage>
</organism>
<name>A0ABT7G6V9_9GAMM</name>